<dbReference type="Gene3D" id="3.90.180.10">
    <property type="entry name" value="Medium-chain alcohol dehydrogenases, catalytic domain"/>
    <property type="match status" value="1"/>
</dbReference>
<evidence type="ECO:0000313" key="3">
    <source>
        <dbReference type="EMBL" id="ATX82599.1"/>
    </source>
</evidence>
<dbReference type="InterPro" id="IPR036291">
    <property type="entry name" value="NAD(P)-bd_dom_sf"/>
</dbReference>
<dbReference type="EMBL" id="CP018800">
    <property type="protein sequence ID" value="ATX82599.1"/>
    <property type="molecule type" value="Genomic_DNA"/>
</dbReference>
<proteinExistence type="predicted"/>
<feature type="domain" description="Enoyl reductase (ER)" evidence="2">
    <location>
        <begin position="10"/>
        <end position="328"/>
    </location>
</feature>
<dbReference type="SUPFAM" id="SSF51735">
    <property type="entry name" value="NAD(P)-binding Rossmann-fold domains"/>
    <property type="match status" value="1"/>
</dbReference>
<dbReference type="AlphaFoldDB" id="A0A2K8L8N6"/>
<dbReference type="SUPFAM" id="SSF50129">
    <property type="entry name" value="GroES-like"/>
    <property type="match status" value="1"/>
</dbReference>
<dbReference type="Pfam" id="PF08240">
    <property type="entry name" value="ADH_N"/>
    <property type="match status" value="1"/>
</dbReference>
<dbReference type="PANTHER" id="PTHR44154:SF1">
    <property type="entry name" value="QUINONE OXIDOREDUCTASE"/>
    <property type="match status" value="1"/>
</dbReference>
<evidence type="ECO:0000259" key="2">
    <source>
        <dbReference type="SMART" id="SM00829"/>
    </source>
</evidence>
<dbReference type="PANTHER" id="PTHR44154">
    <property type="entry name" value="QUINONE OXIDOREDUCTASE"/>
    <property type="match status" value="1"/>
</dbReference>
<dbReference type="RefSeq" id="WP_100265927.1">
    <property type="nucleotide sequence ID" value="NZ_CP018800.1"/>
</dbReference>
<name>A0A2K8L8N6_9PROT</name>
<organism evidence="3 4">
    <name type="scientific">Mariprofundus ferrinatatus</name>
    <dbReference type="NCBI Taxonomy" id="1921087"/>
    <lineage>
        <taxon>Bacteria</taxon>
        <taxon>Pseudomonadati</taxon>
        <taxon>Pseudomonadota</taxon>
        <taxon>Candidatius Mariprofundia</taxon>
        <taxon>Mariprofundales</taxon>
        <taxon>Mariprofundaceae</taxon>
        <taxon>Mariprofundus</taxon>
    </lineage>
</organism>
<dbReference type="OrthoDB" id="9801186at2"/>
<dbReference type="KEGG" id="mfn:Ga0123462_1752"/>
<dbReference type="InterPro" id="IPR011032">
    <property type="entry name" value="GroES-like_sf"/>
</dbReference>
<accession>A0A2K8L8N6</accession>
<protein>
    <submittedName>
        <fullName evidence="3">NADPH2:quinone reductase</fullName>
        <ecNumber evidence="3">1.6.5.5</ecNumber>
    </submittedName>
</protein>
<dbReference type="CDD" id="cd08272">
    <property type="entry name" value="MDR6"/>
    <property type="match status" value="1"/>
</dbReference>
<evidence type="ECO:0000313" key="4">
    <source>
        <dbReference type="Proteomes" id="UP000231637"/>
    </source>
</evidence>
<gene>
    <name evidence="3" type="ORF">Ga0123462_1752</name>
</gene>
<keyword evidence="1" id="KW-0521">NADP</keyword>
<reference evidence="3 4" key="1">
    <citation type="submission" date="2016-12" db="EMBL/GenBank/DDBJ databases">
        <title>Isolation and genomic insights into novel planktonic Zetaproteobacteria from stratified waters of the Chesapeake Bay.</title>
        <authorList>
            <person name="McAllister S.M."/>
            <person name="Kato S."/>
            <person name="Chan C.S."/>
            <person name="Chiu B.K."/>
            <person name="Field E.K."/>
        </authorList>
    </citation>
    <scope>NUCLEOTIDE SEQUENCE [LARGE SCALE GENOMIC DNA]</scope>
    <source>
        <strain evidence="3 4">CP-8</strain>
    </source>
</reference>
<keyword evidence="4" id="KW-1185">Reference proteome</keyword>
<dbReference type="InterPro" id="IPR051603">
    <property type="entry name" value="Zinc-ADH_QOR/CCCR"/>
</dbReference>
<keyword evidence="3" id="KW-0560">Oxidoreductase</keyword>
<dbReference type="InterPro" id="IPR013154">
    <property type="entry name" value="ADH-like_N"/>
</dbReference>
<dbReference type="EC" id="1.6.5.5" evidence="3"/>
<sequence length="342" mass="36696">MRAVIMQQAGNPDVLTIEEVAKPTCEAGEILVQVMAAGVNPIDTKLRGRGLYFPDGLPAILGCDGSGIVEAVGSDVTRFEPGDAVYYCYGGLGQKAGNYAEYIAVPECYAAMKPDYLDFIDAAAAPLVLITAWESLFDRARIGSGQKVFIHAGAGGVGHVAIQLAKLAGCEVATSVSSDEKKNLVRELGADLIINYRTENVTGALLEWTHHEGVDIAFDTVGGDAFNQLVPATKVYGDIVTILQVPDDADWKTIRLRNLRISQELMLTPMVLGMNGAAAHQGDILEQCAQLFDQKQLSVFVSDTLPLEQAAEAHRRIEAGGMSGKLVLEVQQMEEDENEQSA</sequence>
<evidence type="ECO:0000256" key="1">
    <source>
        <dbReference type="ARBA" id="ARBA00022857"/>
    </source>
</evidence>
<dbReference type="GO" id="GO:0003960">
    <property type="term" value="F:quinone reductase (NADPH) activity"/>
    <property type="evidence" value="ECO:0007669"/>
    <property type="project" value="UniProtKB-EC"/>
</dbReference>
<dbReference type="Proteomes" id="UP000231637">
    <property type="component" value="Chromosome"/>
</dbReference>
<dbReference type="Pfam" id="PF13602">
    <property type="entry name" value="ADH_zinc_N_2"/>
    <property type="match status" value="1"/>
</dbReference>
<dbReference type="InterPro" id="IPR020843">
    <property type="entry name" value="ER"/>
</dbReference>
<dbReference type="SMART" id="SM00829">
    <property type="entry name" value="PKS_ER"/>
    <property type="match status" value="1"/>
</dbReference>
<dbReference type="Gene3D" id="3.40.50.720">
    <property type="entry name" value="NAD(P)-binding Rossmann-like Domain"/>
    <property type="match status" value="1"/>
</dbReference>